<evidence type="ECO:0000313" key="2">
    <source>
        <dbReference type="Proteomes" id="UP000807342"/>
    </source>
</evidence>
<keyword evidence="2" id="KW-1185">Reference proteome</keyword>
<name>A0A9P5WXR1_9AGAR</name>
<evidence type="ECO:0000313" key="1">
    <source>
        <dbReference type="EMBL" id="KAF9439632.1"/>
    </source>
</evidence>
<gene>
    <name evidence="1" type="ORF">P691DRAFT_769258</name>
</gene>
<accession>A0A9P5WXR1</accession>
<proteinExistence type="predicted"/>
<sequence>MDDIFELKEKNLKHIYLVYLSPPPSMSLVQNVLVTWPMLEHLYIVPADPEIEWDLGSLLSAGPALGTCLRKLCLPLSLRSLAAASTTLPPFKAPLHTLTLCNAGDIPGGQKEKHAIARNLITLFPRLIVIETVSAQNDSCGHIRDLQVIIDALRDCITFPPSRPDFLYC</sequence>
<dbReference type="AlphaFoldDB" id="A0A9P5WXR1"/>
<protein>
    <submittedName>
        <fullName evidence="1">Uncharacterized protein</fullName>
    </submittedName>
</protein>
<dbReference type="Proteomes" id="UP000807342">
    <property type="component" value="Unassembled WGS sequence"/>
</dbReference>
<dbReference type="EMBL" id="MU153794">
    <property type="protein sequence ID" value="KAF9439632.1"/>
    <property type="molecule type" value="Genomic_DNA"/>
</dbReference>
<reference evidence="1" key="1">
    <citation type="submission" date="2020-11" db="EMBL/GenBank/DDBJ databases">
        <authorList>
            <consortium name="DOE Joint Genome Institute"/>
            <person name="Ahrendt S."/>
            <person name="Riley R."/>
            <person name="Andreopoulos W."/>
            <person name="Labutti K."/>
            <person name="Pangilinan J."/>
            <person name="Ruiz-Duenas F.J."/>
            <person name="Barrasa J.M."/>
            <person name="Sanchez-Garcia M."/>
            <person name="Camarero S."/>
            <person name="Miyauchi S."/>
            <person name="Serrano A."/>
            <person name="Linde D."/>
            <person name="Babiker R."/>
            <person name="Drula E."/>
            <person name="Ayuso-Fernandez I."/>
            <person name="Pacheco R."/>
            <person name="Padilla G."/>
            <person name="Ferreira P."/>
            <person name="Barriuso J."/>
            <person name="Kellner H."/>
            <person name="Castanera R."/>
            <person name="Alfaro M."/>
            <person name="Ramirez L."/>
            <person name="Pisabarro A.G."/>
            <person name="Kuo A."/>
            <person name="Tritt A."/>
            <person name="Lipzen A."/>
            <person name="He G."/>
            <person name="Yan M."/>
            <person name="Ng V."/>
            <person name="Cullen D."/>
            <person name="Martin F."/>
            <person name="Rosso M.-N."/>
            <person name="Henrissat B."/>
            <person name="Hibbett D."/>
            <person name="Martinez A.T."/>
            <person name="Grigoriev I.V."/>
        </authorList>
    </citation>
    <scope>NUCLEOTIDE SEQUENCE</scope>
    <source>
        <strain evidence="1">MF-IS2</strain>
    </source>
</reference>
<organism evidence="1 2">
    <name type="scientific">Macrolepiota fuliginosa MF-IS2</name>
    <dbReference type="NCBI Taxonomy" id="1400762"/>
    <lineage>
        <taxon>Eukaryota</taxon>
        <taxon>Fungi</taxon>
        <taxon>Dikarya</taxon>
        <taxon>Basidiomycota</taxon>
        <taxon>Agaricomycotina</taxon>
        <taxon>Agaricomycetes</taxon>
        <taxon>Agaricomycetidae</taxon>
        <taxon>Agaricales</taxon>
        <taxon>Agaricineae</taxon>
        <taxon>Agaricaceae</taxon>
        <taxon>Macrolepiota</taxon>
    </lineage>
</organism>
<comment type="caution">
    <text evidence="1">The sequence shown here is derived from an EMBL/GenBank/DDBJ whole genome shotgun (WGS) entry which is preliminary data.</text>
</comment>